<keyword evidence="1" id="KW-0472">Membrane</keyword>
<dbReference type="AlphaFoldDB" id="A0A0W0Z0V4"/>
<dbReference type="STRING" id="1122169.Lsha_0943"/>
<evidence type="ECO:0008006" key="4">
    <source>
        <dbReference type="Google" id="ProtNLM"/>
    </source>
</evidence>
<protein>
    <recommendedName>
        <fullName evidence="4">Transmembrane protein</fullName>
    </recommendedName>
</protein>
<proteinExistence type="predicted"/>
<keyword evidence="3" id="KW-1185">Reference proteome</keyword>
<keyword evidence="1" id="KW-1133">Transmembrane helix</keyword>
<organism evidence="2 3">
    <name type="scientific">Legionella shakespearei DSM 23087</name>
    <dbReference type="NCBI Taxonomy" id="1122169"/>
    <lineage>
        <taxon>Bacteria</taxon>
        <taxon>Pseudomonadati</taxon>
        <taxon>Pseudomonadota</taxon>
        <taxon>Gammaproteobacteria</taxon>
        <taxon>Legionellales</taxon>
        <taxon>Legionellaceae</taxon>
        <taxon>Legionella</taxon>
    </lineage>
</organism>
<evidence type="ECO:0000256" key="1">
    <source>
        <dbReference type="SAM" id="Phobius"/>
    </source>
</evidence>
<dbReference type="EMBL" id="LNYW01000030">
    <property type="protein sequence ID" value="KTD62769.1"/>
    <property type="molecule type" value="Genomic_DNA"/>
</dbReference>
<gene>
    <name evidence="2" type="ORF">Lsha_0943</name>
</gene>
<evidence type="ECO:0000313" key="2">
    <source>
        <dbReference type="EMBL" id="KTD62769.1"/>
    </source>
</evidence>
<sequence length="138" mass="16227">MLPSSEIIIKPGKSKVYFRLVLVLYVFTLELVYHSSLHVSLLLLLILFLCIRVRIDWKHQSPCPTLRHITCSNGRWTINWATEGDITYDSLNIVIHNPLFQLIKMQNSEKKYFLILFNDQIPKAQWRYLHLCSGKIDV</sequence>
<evidence type="ECO:0000313" key="3">
    <source>
        <dbReference type="Proteomes" id="UP000054600"/>
    </source>
</evidence>
<feature type="transmembrane region" description="Helical" evidence="1">
    <location>
        <begin position="16"/>
        <end position="33"/>
    </location>
</feature>
<reference evidence="2 3" key="1">
    <citation type="submission" date="2015-11" db="EMBL/GenBank/DDBJ databases">
        <title>Genomic analysis of 38 Legionella species identifies large and diverse effector repertoires.</title>
        <authorList>
            <person name="Burstein D."/>
            <person name="Amaro F."/>
            <person name="Zusman T."/>
            <person name="Lifshitz Z."/>
            <person name="Cohen O."/>
            <person name="Gilbert J.A."/>
            <person name="Pupko T."/>
            <person name="Shuman H.A."/>
            <person name="Segal G."/>
        </authorList>
    </citation>
    <scope>NUCLEOTIDE SEQUENCE [LARGE SCALE GENOMIC DNA]</scope>
    <source>
        <strain evidence="2 3">ATCC 49655</strain>
    </source>
</reference>
<dbReference type="PATRIC" id="fig|1122169.6.peg.1089"/>
<name>A0A0W0Z0V4_9GAMM</name>
<dbReference type="Proteomes" id="UP000054600">
    <property type="component" value="Unassembled WGS sequence"/>
</dbReference>
<comment type="caution">
    <text evidence="2">The sequence shown here is derived from an EMBL/GenBank/DDBJ whole genome shotgun (WGS) entry which is preliminary data.</text>
</comment>
<keyword evidence="1" id="KW-0812">Transmembrane</keyword>
<accession>A0A0W0Z0V4</accession>